<comment type="function">
    <text evidence="4">Peptide chain release factor 2 directs the termination of translation in response to the peptide chain termination codons UGA and UAA.</text>
</comment>
<dbReference type="PANTHER" id="PTHR43116">
    <property type="entry name" value="PEPTIDE CHAIN RELEASE FACTOR 2"/>
    <property type="match status" value="1"/>
</dbReference>
<dbReference type="GO" id="GO:0016149">
    <property type="term" value="F:translation release factor activity, codon specific"/>
    <property type="evidence" value="ECO:0007669"/>
    <property type="project" value="UniProtKB-UniRule"/>
</dbReference>
<dbReference type="Proteomes" id="UP000281261">
    <property type="component" value="Unassembled WGS sequence"/>
</dbReference>
<proteinExistence type="inferred from homology"/>
<evidence type="ECO:0000256" key="1">
    <source>
        <dbReference type="ARBA" id="ARBA00010835"/>
    </source>
</evidence>
<dbReference type="Gene3D" id="1.20.58.410">
    <property type="entry name" value="Release factor"/>
    <property type="match status" value="1"/>
</dbReference>
<comment type="subcellular location">
    <subcellularLocation>
        <location evidence="4">Cytoplasm</location>
    </subcellularLocation>
</comment>
<comment type="PTM">
    <text evidence="4">Methylated by PrmC. Methylation increases the termination efficiency of RF2.</text>
</comment>
<dbReference type="SMART" id="SM00937">
    <property type="entry name" value="PCRF"/>
    <property type="match status" value="1"/>
</dbReference>
<keyword evidence="4" id="KW-0963">Cytoplasm</keyword>
<feature type="modified residue" description="N5-methylglutamine" evidence="4">
    <location>
        <position position="239"/>
    </location>
</feature>
<dbReference type="Pfam" id="PF00472">
    <property type="entry name" value="RF-1"/>
    <property type="match status" value="1"/>
</dbReference>
<dbReference type="InterPro" id="IPR004374">
    <property type="entry name" value="PrfB"/>
</dbReference>
<dbReference type="GO" id="GO:0005737">
    <property type="term" value="C:cytoplasm"/>
    <property type="evidence" value="ECO:0007669"/>
    <property type="project" value="UniProtKB-SubCell"/>
</dbReference>
<comment type="caution">
    <text evidence="7">The sequence shown here is derived from an EMBL/GenBank/DDBJ whole genome shotgun (WGS) entry which is preliminary data.</text>
</comment>
<accession>A0A420ZCF9</accession>
<dbReference type="InterPro" id="IPR045853">
    <property type="entry name" value="Pep_chain_release_fac_I_sf"/>
</dbReference>
<feature type="domain" description="Peptide chain release factor" evidence="6">
    <location>
        <begin position="77"/>
        <end position="183"/>
    </location>
</feature>
<dbReference type="Gene3D" id="3.30.70.1660">
    <property type="match status" value="1"/>
</dbReference>
<dbReference type="InterPro" id="IPR005139">
    <property type="entry name" value="PCRF"/>
</dbReference>
<sequence>MKVYACSLINCRTIFDLDELKKENSKLSREMSSPGFWKQDHRLAAGKAEKFDLNNKIIGAETDVQDGLVSIGRHIGKGQHSDDDKSLIKELEHLREKIIWLESQTLFSGLNDDKGAYLFFHVGAGGVDAADWTEILLSMYLQYAKRKGWEVEIVHLTSGDEAGIKSATVKVEGYRAYGYLKAEAGVHRLVRQSPFNAQNLRQTSFVLVEVLPILEDIEIEIDEKDLKIETFKSSGHGGQSVNTTDSAVRITHLPTSTVVSFQNERSQMQNKDMAMKILKNKLYIKEQQKQEERERSLKAATASGDFGHQIRSYVLHPYKQVKDHRSGWEESNTDKILGSGDLDDIIISVLIHQRNTDANSKS</sequence>
<evidence type="ECO:0000259" key="6">
    <source>
        <dbReference type="SMART" id="SM00937"/>
    </source>
</evidence>
<keyword evidence="2 4" id="KW-0488">Methylation</keyword>
<evidence type="ECO:0000256" key="5">
    <source>
        <dbReference type="NCBIfam" id="TIGR00020"/>
    </source>
</evidence>
<dbReference type="FunFam" id="3.30.160.20:FF:000004">
    <property type="entry name" value="Peptide chain release factor 1"/>
    <property type="match status" value="1"/>
</dbReference>
<gene>
    <name evidence="4" type="primary">prfB</name>
    <name evidence="7" type="ORF">DRH29_03195</name>
</gene>
<name>A0A420ZCF9_UNCK3</name>
<dbReference type="SUPFAM" id="SSF75620">
    <property type="entry name" value="Release factor"/>
    <property type="match status" value="1"/>
</dbReference>
<comment type="similarity">
    <text evidence="1 4">Belongs to the prokaryotic/mitochondrial release factor family.</text>
</comment>
<reference evidence="7 8" key="1">
    <citation type="submission" date="2018-06" db="EMBL/GenBank/DDBJ databases">
        <title>Extensive metabolic versatility and redundancy in microbially diverse, dynamic hydrothermal sediments.</title>
        <authorList>
            <person name="Dombrowski N."/>
            <person name="Teske A."/>
            <person name="Baker B.J."/>
        </authorList>
    </citation>
    <scope>NUCLEOTIDE SEQUENCE [LARGE SCALE GENOMIC DNA]</scope>
    <source>
        <strain evidence="7">B79_G16</strain>
    </source>
</reference>
<dbReference type="EMBL" id="QMNG01000014">
    <property type="protein sequence ID" value="RLC37058.1"/>
    <property type="molecule type" value="Genomic_DNA"/>
</dbReference>
<dbReference type="AlphaFoldDB" id="A0A420ZCF9"/>
<dbReference type="NCBIfam" id="TIGR00020">
    <property type="entry name" value="prfB"/>
    <property type="match status" value="1"/>
</dbReference>
<dbReference type="Pfam" id="PF03462">
    <property type="entry name" value="PCRF"/>
    <property type="match status" value="1"/>
</dbReference>
<evidence type="ECO:0000256" key="3">
    <source>
        <dbReference type="ARBA" id="ARBA00022917"/>
    </source>
</evidence>
<protein>
    <recommendedName>
        <fullName evidence="4 5">Peptide chain release factor 2</fullName>
        <shortName evidence="4">RF-2</shortName>
    </recommendedName>
</protein>
<dbReference type="Gene3D" id="3.30.160.20">
    <property type="match status" value="1"/>
</dbReference>
<organism evidence="7 8">
    <name type="scientific">candidate division Kazan bacterium</name>
    <dbReference type="NCBI Taxonomy" id="2202143"/>
    <lineage>
        <taxon>Bacteria</taxon>
        <taxon>Bacteria division Kazan-3B-28</taxon>
    </lineage>
</organism>
<evidence type="ECO:0000256" key="2">
    <source>
        <dbReference type="ARBA" id="ARBA00022481"/>
    </source>
</evidence>
<dbReference type="PANTHER" id="PTHR43116:SF3">
    <property type="entry name" value="CLASS I PEPTIDE CHAIN RELEASE FACTOR"/>
    <property type="match status" value="1"/>
</dbReference>
<dbReference type="InterPro" id="IPR000352">
    <property type="entry name" value="Pep_chain_release_fac_I"/>
</dbReference>
<evidence type="ECO:0000313" key="8">
    <source>
        <dbReference type="Proteomes" id="UP000281261"/>
    </source>
</evidence>
<evidence type="ECO:0000313" key="7">
    <source>
        <dbReference type="EMBL" id="RLC37058.1"/>
    </source>
</evidence>
<dbReference type="HAMAP" id="MF_00094">
    <property type="entry name" value="Rel_fac_2"/>
    <property type="match status" value="1"/>
</dbReference>
<evidence type="ECO:0000256" key="4">
    <source>
        <dbReference type="HAMAP-Rule" id="MF_00094"/>
    </source>
</evidence>
<keyword evidence="3 4" id="KW-0648">Protein biosynthesis</keyword>